<proteinExistence type="predicted"/>
<gene>
    <name evidence="1" type="ORF">EV659_103245</name>
</gene>
<keyword evidence="2" id="KW-1185">Reference proteome</keyword>
<dbReference type="RefSeq" id="WP_132707901.1">
    <property type="nucleotide sequence ID" value="NZ_JACIGF010000003.1"/>
</dbReference>
<dbReference type="InParanoid" id="A0A4R2PQI2"/>
<name>A0A4R2PQI2_RHOSA</name>
<sequence>MPRRSAYRLKARDAEFAADWAAAMDDSLDDLEFALRQRALAGTEKPVFYAGKPVGAVKAYADSVGMFLLKAHRPGRYAEGEAGPPTAEDEAAAARDRLRAVLDAMGERLAGPDDDDTP</sequence>
<comment type="caution">
    <text evidence="1">The sequence shown here is derived from an EMBL/GenBank/DDBJ whole genome shotgun (WGS) entry which is preliminary data.</text>
</comment>
<dbReference type="EMBL" id="SLXO01000003">
    <property type="protein sequence ID" value="TCP36355.1"/>
    <property type="molecule type" value="Genomic_DNA"/>
</dbReference>
<dbReference type="OrthoDB" id="8480631at2"/>
<reference evidence="1 2" key="1">
    <citation type="submission" date="2019-03" db="EMBL/GenBank/DDBJ databases">
        <title>Genomic Encyclopedia of Type Strains, Phase IV (KMG-IV): sequencing the most valuable type-strain genomes for metagenomic binning, comparative biology and taxonomic classification.</title>
        <authorList>
            <person name="Goeker M."/>
        </authorList>
    </citation>
    <scope>NUCLEOTIDE SEQUENCE [LARGE SCALE GENOMIC DNA]</scope>
    <source>
        <strain evidence="1 2">DSM 2132</strain>
    </source>
</reference>
<evidence type="ECO:0000313" key="2">
    <source>
        <dbReference type="Proteomes" id="UP000295399"/>
    </source>
</evidence>
<protein>
    <submittedName>
        <fullName evidence="1">Uncharacterized protein</fullName>
    </submittedName>
</protein>
<organism evidence="1 2">
    <name type="scientific">Rhodothalassium salexigens DSM 2132</name>
    <dbReference type="NCBI Taxonomy" id="1188247"/>
    <lineage>
        <taxon>Bacteria</taxon>
        <taxon>Pseudomonadati</taxon>
        <taxon>Pseudomonadota</taxon>
        <taxon>Alphaproteobacteria</taxon>
        <taxon>Rhodothalassiales</taxon>
        <taxon>Rhodothalassiaceae</taxon>
        <taxon>Rhodothalassium</taxon>
    </lineage>
</organism>
<dbReference type="Proteomes" id="UP000295399">
    <property type="component" value="Unassembled WGS sequence"/>
</dbReference>
<dbReference type="AlphaFoldDB" id="A0A4R2PQI2"/>
<evidence type="ECO:0000313" key="1">
    <source>
        <dbReference type="EMBL" id="TCP36355.1"/>
    </source>
</evidence>
<accession>A0A4R2PQI2</accession>